<feature type="compositionally biased region" description="Gly residues" evidence="9">
    <location>
        <begin position="515"/>
        <end position="524"/>
    </location>
</feature>
<dbReference type="RefSeq" id="WP_229823876.1">
    <property type="nucleotide sequence ID" value="NZ_BMRC01000004.1"/>
</dbReference>
<comment type="catalytic activity">
    <reaction evidence="1">
        <text>ATP + protein L-histidine = ADP + protein N-phospho-L-histidine.</text>
        <dbReference type="EC" id="2.7.13.3"/>
    </reaction>
</comment>
<evidence type="ECO:0000256" key="8">
    <source>
        <dbReference type="ARBA" id="ARBA00023012"/>
    </source>
</evidence>
<keyword evidence="13" id="KW-1185">Reference proteome</keyword>
<dbReference type="GO" id="GO:0016301">
    <property type="term" value="F:kinase activity"/>
    <property type="evidence" value="ECO:0007669"/>
    <property type="project" value="UniProtKB-KW"/>
</dbReference>
<evidence type="ECO:0000256" key="5">
    <source>
        <dbReference type="ARBA" id="ARBA00022741"/>
    </source>
</evidence>
<feature type="compositionally biased region" description="Basic and acidic residues" evidence="9">
    <location>
        <begin position="502"/>
        <end position="513"/>
    </location>
</feature>
<evidence type="ECO:0000256" key="1">
    <source>
        <dbReference type="ARBA" id="ARBA00000085"/>
    </source>
</evidence>
<evidence type="ECO:0000256" key="7">
    <source>
        <dbReference type="ARBA" id="ARBA00022840"/>
    </source>
</evidence>
<dbReference type="Gene3D" id="1.20.5.1930">
    <property type="match status" value="1"/>
</dbReference>
<keyword evidence="4" id="KW-0808">Transferase</keyword>
<evidence type="ECO:0000259" key="11">
    <source>
        <dbReference type="Pfam" id="PF07730"/>
    </source>
</evidence>
<dbReference type="InterPro" id="IPR011712">
    <property type="entry name" value="Sig_transdc_His_kin_sub3_dim/P"/>
</dbReference>
<dbReference type="InterPro" id="IPR050482">
    <property type="entry name" value="Sensor_HK_TwoCompSys"/>
</dbReference>
<keyword evidence="10" id="KW-0812">Transmembrane</keyword>
<dbReference type="Pfam" id="PF07730">
    <property type="entry name" value="HisKA_3"/>
    <property type="match status" value="1"/>
</dbReference>
<keyword evidence="7" id="KW-0067">ATP-binding</keyword>
<keyword evidence="6 12" id="KW-0418">Kinase</keyword>
<feature type="transmembrane region" description="Helical" evidence="10">
    <location>
        <begin position="30"/>
        <end position="46"/>
    </location>
</feature>
<keyword evidence="8" id="KW-0902">Two-component regulatory system</keyword>
<evidence type="ECO:0000256" key="4">
    <source>
        <dbReference type="ARBA" id="ARBA00022679"/>
    </source>
</evidence>
<sequence length="524" mass="55030">MRPEVAAVLAFVLGALLILAGGYVRRGVPVWALLVPLAITCSAVLLRQRAPLWSLALGVVAVTADGVLGPSLATMLVFTDNLYAAALYGPARFARWLLGITTVLAVVGGSVAAVVAADWRLLAVMGIQSGLVLVTPVTTAWVLREQRDRAAAERVRAEQVARLAELDRQAAIAAERTRMARELHDMIANHFSAIAIQSTAALSRKDLDRETVRKVMESVRENSVKGLAEMRDMIGLLREDGGGREGDGPELEATRPRLADAESLVERTRRAGMAVELRFDGELREVPASVDLAGYRILQEGLTNALKHGEAPVVVSLTYDPGEVLLTIENQVGRRGARLPGSGAGLIGMRERASLVGGFFEAGPRGDGWRIAAAFPTSLDAPRPLDRRTSGERPPKAQVPKAQVPTEQTSAVPNERGSGKRASGEGGSGERAPDGWGPGEQGSGKRASVERVSGVAVSEGRGSEQRGSGAGVSEGRRSEQRGSAVGGGGVVLRGVAKGPPGRRAEDAGDDDGRPQSGGGEMDMA</sequence>
<dbReference type="PANTHER" id="PTHR24421:SF10">
    <property type="entry name" value="NITRATE_NITRITE SENSOR PROTEIN NARQ"/>
    <property type="match status" value="1"/>
</dbReference>
<dbReference type="PANTHER" id="PTHR24421">
    <property type="entry name" value="NITRATE/NITRITE SENSOR PROTEIN NARX-RELATED"/>
    <property type="match status" value="1"/>
</dbReference>
<dbReference type="Gene3D" id="3.30.565.10">
    <property type="entry name" value="Histidine kinase-like ATPase, C-terminal domain"/>
    <property type="match status" value="1"/>
</dbReference>
<dbReference type="EMBL" id="JBHMEI010000006">
    <property type="protein sequence ID" value="MFB9202069.1"/>
    <property type="molecule type" value="Genomic_DNA"/>
</dbReference>
<feature type="transmembrane region" description="Helical" evidence="10">
    <location>
        <begin position="53"/>
        <end position="73"/>
    </location>
</feature>
<dbReference type="InterPro" id="IPR036890">
    <property type="entry name" value="HATPase_C_sf"/>
</dbReference>
<evidence type="ECO:0000313" key="12">
    <source>
        <dbReference type="EMBL" id="MFB9202069.1"/>
    </source>
</evidence>
<dbReference type="EC" id="2.7.13.3" evidence="2"/>
<feature type="compositionally biased region" description="Basic and acidic residues" evidence="9">
    <location>
        <begin position="383"/>
        <end position="395"/>
    </location>
</feature>
<evidence type="ECO:0000256" key="6">
    <source>
        <dbReference type="ARBA" id="ARBA00022777"/>
    </source>
</evidence>
<reference evidence="12 13" key="1">
    <citation type="submission" date="2024-09" db="EMBL/GenBank/DDBJ databases">
        <authorList>
            <person name="Sun Q."/>
            <person name="Mori K."/>
        </authorList>
    </citation>
    <scope>NUCLEOTIDE SEQUENCE [LARGE SCALE GENOMIC DNA]</scope>
    <source>
        <strain evidence="12 13">CCM 3426</strain>
    </source>
</reference>
<feature type="domain" description="Signal transduction histidine kinase subgroup 3 dimerisation and phosphoacceptor" evidence="11">
    <location>
        <begin position="175"/>
        <end position="240"/>
    </location>
</feature>
<keyword evidence="3" id="KW-0597">Phosphoprotein</keyword>
<evidence type="ECO:0000256" key="9">
    <source>
        <dbReference type="SAM" id="MobiDB-lite"/>
    </source>
</evidence>
<evidence type="ECO:0000256" key="2">
    <source>
        <dbReference type="ARBA" id="ARBA00012438"/>
    </source>
</evidence>
<keyword evidence="5" id="KW-0547">Nucleotide-binding</keyword>
<feature type="transmembrane region" description="Helical" evidence="10">
    <location>
        <begin position="93"/>
        <end position="115"/>
    </location>
</feature>
<accession>A0ABV5IC13</accession>
<dbReference type="Proteomes" id="UP001589647">
    <property type="component" value="Unassembled WGS sequence"/>
</dbReference>
<feature type="transmembrane region" description="Helical" evidence="10">
    <location>
        <begin position="122"/>
        <end position="143"/>
    </location>
</feature>
<keyword evidence="10" id="KW-0472">Membrane</keyword>
<evidence type="ECO:0000256" key="10">
    <source>
        <dbReference type="SAM" id="Phobius"/>
    </source>
</evidence>
<name>A0ABV5IC13_9ACTN</name>
<comment type="caution">
    <text evidence="12">The sequence shown here is derived from an EMBL/GenBank/DDBJ whole genome shotgun (WGS) entry which is preliminary data.</text>
</comment>
<protein>
    <recommendedName>
        <fullName evidence="2">histidine kinase</fullName>
        <ecNumber evidence="2">2.7.13.3</ecNumber>
    </recommendedName>
</protein>
<feature type="region of interest" description="Disordered" evidence="9">
    <location>
        <begin position="380"/>
        <end position="524"/>
    </location>
</feature>
<keyword evidence="10" id="KW-1133">Transmembrane helix</keyword>
<dbReference type="SUPFAM" id="SSF55874">
    <property type="entry name" value="ATPase domain of HSP90 chaperone/DNA topoisomerase II/histidine kinase"/>
    <property type="match status" value="1"/>
</dbReference>
<dbReference type="CDD" id="cd16917">
    <property type="entry name" value="HATPase_UhpB-NarQ-NarX-like"/>
    <property type="match status" value="1"/>
</dbReference>
<organism evidence="12 13">
    <name type="scientific">Nonomuraea spiralis</name>
    <dbReference type="NCBI Taxonomy" id="46182"/>
    <lineage>
        <taxon>Bacteria</taxon>
        <taxon>Bacillati</taxon>
        <taxon>Actinomycetota</taxon>
        <taxon>Actinomycetes</taxon>
        <taxon>Streptosporangiales</taxon>
        <taxon>Streptosporangiaceae</taxon>
        <taxon>Nonomuraea</taxon>
    </lineage>
</organism>
<evidence type="ECO:0000256" key="3">
    <source>
        <dbReference type="ARBA" id="ARBA00022553"/>
    </source>
</evidence>
<evidence type="ECO:0000313" key="13">
    <source>
        <dbReference type="Proteomes" id="UP001589647"/>
    </source>
</evidence>
<proteinExistence type="predicted"/>
<gene>
    <name evidence="12" type="ORF">ACFFV7_12795</name>
</gene>